<protein>
    <submittedName>
        <fullName evidence="4 5">UPF0462 protein C4orf33 homolog isoform X1</fullName>
    </submittedName>
</protein>
<dbReference type="PANTHER" id="PTHR31475:SF3">
    <property type="entry name" value="UPF0462 PROTEIN C4ORF33"/>
    <property type="match status" value="1"/>
</dbReference>
<dbReference type="RefSeq" id="XP_032810923.1">
    <property type="nucleotide sequence ID" value="XM_032955032.1"/>
</dbReference>
<sequence>MEIQIVNTWDGEPVNHDPMVMSLRPHPEGLGLQLGVTAPFFNDPPAPHSDPGQPCHQLWDYEVVEMFFLNDQMEKYLEVELCPHGQHLVLLLDGRRKIWKDDLLLDFEVMPLEDECNGVRRWQGHALVPWRYLPPGVCKFNAYAIHGSGEARVYEAFFPVPKHKVQPGMQPDFLGFNASGPTRPKLRSRPRATRRKCYKVEARTLRPRSRAETTSSSQHDYGRGLDLRTQD</sequence>
<evidence type="ECO:0000313" key="5">
    <source>
        <dbReference type="RefSeq" id="XP_032810923.1"/>
    </source>
</evidence>
<accession>A0AAJ7WV39</accession>
<dbReference type="CTD" id="133343004"/>
<comment type="similarity">
    <text evidence="1">Belongs to the UPF0462 family.</text>
</comment>
<keyword evidence="3" id="KW-1185">Reference proteome</keyword>
<dbReference type="Gene3D" id="2.60.40.1190">
    <property type="match status" value="1"/>
</dbReference>
<evidence type="ECO:0000313" key="4">
    <source>
        <dbReference type="RefSeq" id="XP_032810922.1"/>
    </source>
</evidence>
<gene>
    <name evidence="4 5" type="primary">C16H4orf33</name>
</gene>
<dbReference type="KEGG" id="pmrn:116942772"/>
<dbReference type="PANTHER" id="PTHR31475">
    <property type="entry name" value="UPF0462 PROTEIN"/>
    <property type="match status" value="1"/>
</dbReference>
<feature type="region of interest" description="Disordered" evidence="2">
    <location>
        <begin position="173"/>
        <end position="231"/>
    </location>
</feature>
<dbReference type="AlphaFoldDB" id="A0AAJ7WV39"/>
<organism evidence="3 4">
    <name type="scientific">Petromyzon marinus</name>
    <name type="common">Sea lamprey</name>
    <dbReference type="NCBI Taxonomy" id="7757"/>
    <lineage>
        <taxon>Eukaryota</taxon>
        <taxon>Metazoa</taxon>
        <taxon>Chordata</taxon>
        <taxon>Craniata</taxon>
        <taxon>Vertebrata</taxon>
        <taxon>Cyclostomata</taxon>
        <taxon>Hyperoartia</taxon>
        <taxon>Petromyzontiformes</taxon>
        <taxon>Petromyzontidae</taxon>
        <taxon>Petromyzon</taxon>
    </lineage>
</organism>
<evidence type="ECO:0000256" key="2">
    <source>
        <dbReference type="SAM" id="MobiDB-lite"/>
    </source>
</evidence>
<dbReference type="Proteomes" id="UP001318040">
    <property type="component" value="Chromosome 16"/>
</dbReference>
<evidence type="ECO:0000313" key="3">
    <source>
        <dbReference type="Proteomes" id="UP001318040"/>
    </source>
</evidence>
<dbReference type="RefSeq" id="XP_032810922.1">
    <property type="nucleotide sequence ID" value="XM_032955031.1"/>
</dbReference>
<feature type="compositionally biased region" description="Basic residues" evidence="2">
    <location>
        <begin position="184"/>
        <end position="197"/>
    </location>
</feature>
<feature type="compositionally biased region" description="Basic and acidic residues" evidence="2">
    <location>
        <begin position="220"/>
        <end position="231"/>
    </location>
</feature>
<proteinExistence type="inferred from homology"/>
<evidence type="ECO:0000256" key="1">
    <source>
        <dbReference type="ARBA" id="ARBA00038085"/>
    </source>
</evidence>
<name>A0AAJ7WV39_PETMA</name>
<reference evidence="4 5" key="1">
    <citation type="submission" date="2025-04" db="UniProtKB">
        <authorList>
            <consortium name="RefSeq"/>
        </authorList>
    </citation>
    <scope>IDENTIFICATION</scope>
    <source>
        <tissue evidence="4 5">Sperm</tissue>
    </source>
</reference>